<evidence type="ECO:0000256" key="1">
    <source>
        <dbReference type="ARBA" id="ARBA00012417"/>
    </source>
</evidence>
<dbReference type="EC" id="2.7.7.7" evidence="1"/>
<dbReference type="Pfam" id="PF00136">
    <property type="entry name" value="DNA_pol_B"/>
    <property type="match status" value="1"/>
</dbReference>
<evidence type="ECO:0000313" key="6">
    <source>
        <dbReference type="EMBL" id="KAK4336654.1"/>
    </source>
</evidence>
<dbReference type="EMBL" id="JAVYJV010000109">
    <property type="protein sequence ID" value="KAK4336654.1"/>
    <property type="molecule type" value="Genomic_DNA"/>
</dbReference>
<dbReference type="GO" id="GO:0000166">
    <property type="term" value="F:nucleotide binding"/>
    <property type="evidence" value="ECO:0007669"/>
    <property type="project" value="InterPro"/>
</dbReference>
<keyword evidence="3" id="KW-0548">Nucleotidyltransferase</keyword>
<dbReference type="Gene3D" id="3.90.1600.10">
    <property type="entry name" value="Palm domain of DNA polymerase"/>
    <property type="match status" value="1"/>
</dbReference>
<dbReference type="PROSITE" id="PS00116">
    <property type="entry name" value="DNA_POLYMERASE_B"/>
    <property type="match status" value="1"/>
</dbReference>
<comment type="caution">
    <text evidence="6">The sequence shown here is derived from an EMBL/GenBank/DDBJ whole genome shotgun (WGS) entry which is preliminary data.</text>
</comment>
<evidence type="ECO:0000256" key="4">
    <source>
        <dbReference type="ARBA" id="ARBA00022932"/>
    </source>
</evidence>
<keyword evidence="7" id="KW-1185">Reference proteome</keyword>
<accession>A0AAE1UTJ9</accession>
<organism evidence="6 7">
    <name type="scientific">Anisodus tanguticus</name>
    <dbReference type="NCBI Taxonomy" id="243964"/>
    <lineage>
        <taxon>Eukaryota</taxon>
        <taxon>Viridiplantae</taxon>
        <taxon>Streptophyta</taxon>
        <taxon>Embryophyta</taxon>
        <taxon>Tracheophyta</taxon>
        <taxon>Spermatophyta</taxon>
        <taxon>Magnoliopsida</taxon>
        <taxon>eudicotyledons</taxon>
        <taxon>Gunneridae</taxon>
        <taxon>Pentapetalae</taxon>
        <taxon>asterids</taxon>
        <taxon>lamiids</taxon>
        <taxon>Solanales</taxon>
        <taxon>Solanaceae</taxon>
        <taxon>Solanoideae</taxon>
        <taxon>Hyoscyameae</taxon>
        <taxon>Anisodus</taxon>
    </lineage>
</organism>
<dbReference type="GO" id="GO:0003887">
    <property type="term" value="F:DNA-directed DNA polymerase activity"/>
    <property type="evidence" value="ECO:0007669"/>
    <property type="project" value="UniProtKB-KW"/>
</dbReference>
<dbReference type="InterPro" id="IPR017964">
    <property type="entry name" value="DNA-dir_DNA_pol_B_CS"/>
</dbReference>
<dbReference type="GO" id="GO:0005634">
    <property type="term" value="C:nucleus"/>
    <property type="evidence" value="ECO:0007669"/>
    <property type="project" value="TreeGrafter"/>
</dbReference>
<dbReference type="GO" id="GO:0016035">
    <property type="term" value="C:zeta DNA polymerase complex"/>
    <property type="evidence" value="ECO:0007669"/>
    <property type="project" value="InterPro"/>
</dbReference>
<keyword evidence="4" id="KW-0239">DNA-directed DNA polymerase</keyword>
<sequence length="174" mass="19410">MLDARQLGLKLLANVTYGYTAAGFSGRMPCIDLADSIISKARETLINSINFINNNEEKFGGKVIYGDTDSMFVEFNSDISFEKAFENAQKLCELITLSNPNPVKLKLEKIYTKCVLLSKKRYAGYAYETPEQEKPKFEAKGFEISFGILKKLVASFVELVVEQKKIVAGVVAVE</sequence>
<dbReference type="InterPro" id="IPR043502">
    <property type="entry name" value="DNA/RNA_pol_sf"/>
</dbReference>
<evidence type="ECO:0000259" key="5">
    <source>
        <dbReference type="Pfam" id="PF00136"/>
    </source>
</evidence>
<name>A0AAE1UTJ9_9SOLA</name>
<proteinExistence type="predicted"/>
<dbReference type="PANTHER" id="PTHR45812">
    <property type="entry name" value="DNA POLYMERASE ZETA CATALYTIC SUBUNIT"/>
    <property type="match status" value="1"/>
</dbReference>
<dbReference type="GO" id="GO:0042276">
    <property type="term" value="P:error-prone translesion synthesis"/>
    <property type="evidence" value="ECO:0007669"/>
    <property type="project" value="TreeGrafter"/>
</dbReference>
<dbReference type="Proteomes" id="UP001291623">
    <property type="component" value="Unassembled WGS sequence"/>
</dbReference>
<dbReference type="Gene3D" id="1.10.287.690">
    <property type="entry name" value="Helix hairpin bin"/>
    <property type="match status" value="1"/>
</dbReference>
<dbReference type="GO" id="GO:0000724">
    <property type="term" value="P:double-strand break repair via homologous recombination"/>
    <property type="evidence" value="ECO:0007669"/>
    <property type="project" value="TreeGrafter"/>
</dbReference>
<gene>
    <name evidence="6" type="ORF">RND71_044060</name>
</gene>
<dbReference type="InterPro" id="IPR030559">
    <property type="entry name" value="PolZ_Rev3"/>
</dbReference>
<dbReference type="AlphaFoldDB" id="A0AAE1UTJ9"/>
<evidence type="ECO:0000256" key="2">
    <source>
        <dbReference type="ARBA" id="ARBA00022679"/>
    </source>
</evidence>
<dbReference type="GO" id="GO:0003677">
    <property type="term" value="F:DNA binding"/>
    <property type="evidence" value="ECO:0007669"/>
    <property type="project" value="InterPro"/>
</dbReference>
<dbReference type="PANTHER" id="PTHR45812:SF1">
    <property type="entry name" value="DNA POLYMERASE ZETA CATALYTIC SUBUNIT"/>
    <property type="match status" value="1"/>
</dbReference>
<feature type="domain" description="DNA-directed DNA polymerase family B multifunctional" evidence="5">
    <location>
        <begin position="1"/>
        <end position="144"/>
    </location>
</feature>
<dbReference type="InterPro" id="IPR006134">
    <property type="entry name" value="DNA-dir_DNA_pol_B_multi_dom"/>
</dbReference>
<keyword evidence="2" id="KW-0808">Transferase</keyword>
<protein>
    <recommendedName>
        <fullName evidence="1">DNA-directed DNA polymerase</fullName>
        <ecNumber evidence="1">2.7.7.7</ecNumber>
    </recommendedName>
</protein>
<evidence type="ECO:0000313" key="7">
    <source>
        <dbReference type="Proteomes" id="UP001291623"/>
    </source>
</evidence>
<dbReference type="SUPFAM" id="SSF56672">
    <property type="entry name" value="DNA/RNA polymerases"/>
    <property type="match status" value="1"/>
</dbReference>
<reference evidence="6" key="1">
    <citation type="submission" date="2023-12" db="EMBL/GenBank/DDBJ databases">
        <title>Genome assembly of Anisodus tanguticus.</title>
        <authorList>
            <person name="Wang Y.-J."/>
        </authorList>
    </citation>
    <scope>NUCLEOTIDE SEQUENCE</scope>
    <source>
        <strain evidence="6">KB-2021</strain>
        <tissue evidence="6">Leaf</tissue>
    </source>
</reference>
<dbReference type="InterPro" id="IPR023211">
    <property type="entry name" value="DNA_pol_palm_dom_sf"/>
</dbReference>
<evidence type="ECO:0000256" key="3">
    <source>
        <dbReference type="ARBA" id="ARBA00022695"/>
    </source>
</evidence>